<gene>
    <name evidence="3" type="ORF">BOX15_Mlig006965g2</name>
</gene>
<dbReference type="STRING" id="282301.A0A267E9N4"/>
<dbReference type="Gene3D" id="3.90.228.10">
    <property type="match status" value="1"/>
</dbReference>
<keyword evidence="1" id="KW-0328">Glycosyltransferase</keyword>
<accession>A0A267E9N4</accession>
<evidence type="ECO:0000259" key="2">
    <source>
        <dbReference type="PROSITE" id="PS51059"/>
    </source>
</evidence>
<evidence type="ECO:0000313" key="4">
    <source>
        <dbReference type="Proteomes" id="UP000215902"/>
    </source>
</evidence>
<dbReference type="AlphaFoldDB" id="A0A267E9N4"/>
<evidence type="ECO:0000256" key="1">
    <source>
        <dbReference type="RuleBase" id="RU362114"/>
    </source>
</evidence>
<dbReference type="Pfam" id="PF00644">
    <property type="entry name" value="PARP"/>
    <property type="match status" value="1"/>
</dbReference>
<feature type="domain" description="PARP catalytic" evidence="2">
    <location>
        <begin position="1"/>
        <end position="220"/>
    </location>
</feature>
<keyword evidence="1" id="KW-0808">Transferase</keyword>
<organism evidence="3 4">
    <name type="scientific">Macrostomum lignano</name>
    <dbReference type="NCBI Taxonomy" id="282301"/>
    <lineage>
        <taxon>Eukaryota</taxon>
        <taxon>Metazoa</taxon>
        <taxon>Spiralia</taxon>
        <taxon>Lophotrochozoa</taxon>
        <taxon>Platyhelminthes</taxon>
        <taxon>Rhabditophora</taxon>
        <taxon>Macrostomorpha</taxon>
        <taxon>Macrostomida</taxon>
        <taxon>Macrostomidae</taxon>
        <taxon>Macrostomum</taxon>
    </lineage>
</organism>
<dbReference type="EC" id="2.4.2.-" evidence="1"/>
<dbReference type="GO" id="GO:0005634">
    <property type="term" value="C:nucleus"/>
    <property type="evidence" value="ECO:0007669"/>
    <property type="project" value="TreeGrafter"/>
</dbReference>
<dbReference type="PANTHER" id="PTHR45740">
    <property type="entry name" value="POLY [ADP-RIBOSE] POLYMERASE"/>
    <property type="match status" value="1"/>
</dbReference>
<dbReference type="Proteomes" id="UP000215902">
    <property type="component" value="Unassembled WGS sequence"/>
</dbReference>
<sequence length="261" mass="29045">MGNHVAIPDPAYDTCTLPDAPGVSRTFLPNDDEDMTNEYSTVLKKVGKPIRDKIHSVARIDNNELDRRLAASKNREMPETDSRSTLLSFYTTKQNAEAIIQNGFTVDQYSKGPFGHGIYFVSNDYKINEIKTCNNGRRCQLLCEVALGKPKVCDTPNRSLDSAKLKAMGCDSVLSGQNKKKQSANAIDRDDEYTYVVYCAEQVSPSYLVTFRSSRSTGVMLDKAVQCEGVATSLPGLITLIVDLVLDIMRSLRKRKKTKRS</sequence>
<reference evidence="3 4" key="1">
    <citation type="submission" date="2017-06" db="EMBL/GenBank/DDBJ databases">
        <title>A platform for efficient transgenesis in Macrostomum lignano, a flatworm model organism for stem cell research.</title>
        <authorList>
            <person name="Berezikov E."/>
        </authorList>
    </citation>
    <scope>NUCLEOTIDE SEQUENCE [LARGE SCALE GENOMIC DNA]</scope>
    <source>
        <strain evidence="3">DV1</strain>
        <tissue evidence="3">Whole organism</tissue>
    </source>
</reference>
<evidence type="ECO:0000313" key="3">
    <source>
        <dbReference type="EMBL" id="PAA57412.1"/>
    </source>
</evidence>
<dbReference type="SUPFAM" id="SSF56399">
    <property type="entry name" value="ADP-ribosylation"/>
    <property type="match status" value="1"/>
</dbReference>
<dbReference type="PANTHER" id="PTHR45740:SF2">
    <property type="entry name" value="POLY [ADP-RIBOSE] POLYMERASE"/>
    <property type="match status" value="1"/>
</dbReference>
<dbReference type="PROSITE" id="PS51059">
    <property type="entry name" value="PARP_CATALYTIC"/>
    <property type="match status" value="1"/>
</dbReference>
<dbReference type="GO" id="GO:0003950">
    <property type="term" value="F:NAD+ poly-ADP-ribosyltransferase activity"/>
    <property type="evidence" value="ECO:0007669"/>
    <property type="project" value="UniProtKB-UniRule"/>
</dbReference>
<keyword evidence="1" id="KW-0520">NAD</keyword>
<protein>
    <recommendedName>
        <fullName evidence="1">Poly [ADP-ribose] polymerase</fullName>
        <shortName evidence="1">PARP</shortName>
        <ecNumber evidence="1">2.4.2.-</ecNumber>
    </recommendedName>
</protein>
<dbReference type="EMBL" id="NIVC01002493">
    <property type="protein sequence ID" value="PAA57412.1"/>
    <property type="molecule type" value="Genomic_DNA"/>
</dbReference>
<proteinExistence type="predicted"/>
<dbReference type="GO" id="GO:1990404">
    <property type="term" value="F:NAD+-protein mono-ADP-ribosyltransferase activity"/>
    <property type="evidence" value="ECO:0007669"/>
    <property type="project" value="TreeGrafter"/>
</dbReference>
<comment type="caution">
    <text evidence="3">The sequence shown here is derived from an EMBL/GenBank/DDBJ whole genome shotgun (WGS) entry which is preliminary data.</text>
</comment>
<keyword evidence="4" id="KW-1185">Reference proteome</keyword>
<dbReference type="InterPro" id="IPR012317">
    <property type="entry name" value="Poly(ADP-ribose)pol_cat_dom"/>
</dbReference>
<dbReference type="InterPro" id="IPR051712">
    <property type="entry name" value="ARTD-AVP"/>
</dbReference>
<name>A0A267E9N4_9PLAT</name>